<feature type="transmembrane region" description="Helical" evidence="1">
    <location>
        <begin position="12"/>
        <end position="29"/>
    </location>
</feature>
<dbReference type="AlphaFoldDB" id="A0A0L9V6C2"/>
<evidence type="ECO:0000313" key="2">
    <source>
        <dbReference type="EMBL" id="KOM50533.1"/>
    </source>
</evidence>
<dbReference type="Proteomes" id="UP000053144">
    <property type="component" value="Chromosome 8"/>
</dbReference>
<gene>
    <name evidence="2" type="ORF">LR48_Vigan08g136000</name>
</gene>
<keyword evidence="1" id="KW-0472">Membrane</keyword>
<protein>
    <submittedName>
        <fullName evidence="2">Uncharacterized protein</fullName>
    </submittedName>
</protein>
<name>A0A0L9V6C2_PHAAN</name>
<proteinExistence type="predicted"/>
<keyword evidence="1" id="KW-0812">Transmembrane</keyword>
<keyword evidence="1" id="KW-1133">Transmembrane helix</keyword>
<accession>A0A0L9V6C2</accession>
<reference evidence="3" key="1">
    <citation type="journal article" date="2015" name="Proc. Natl. Acad. Sci. U.S.A.">
        <title>Genome sequencing of adzuki bean (Vigna angularis) provides insight into high starch and low fat accumulation and domestication.</title>
        <authorList>
            <person name="Yang K."/>
            <person name="Tian Z."/>
            <person name="Chen C."/>
            <person name="Luo L."/>
            <person name="Zhao B."/>
            <person name="Wang Z."/>
            <person name="Yu L."/>
            <person name="Li Y."/>
            <person name="Sun Y."/>
            <person name="Li W."/>
            <person name="Chen Y."/>
            <person name="Li Y."/>
            <person name="Zhang Y."/>
            <person name="Ai D."/>
            <person name="Zhao J."/>
            <person name="Shang C."/>
            <person name="Ma Y."/>
            <person name="Wu B."/>
            <person name="Wang M."/>
            <person name="Gao L."/>
            <person name="Sun D."/>
            <person name="Zhang P."/>
            <person name="Guo F."/>
            <person name="Wang W."/>
            <person name="Li Y."/>
            <person name="Wang J."/>
            <person name="Varshney R.K."/>
            <person name="Wang J."/>
            <person name="Ling H.Q."/>
            <person name="Wan P."/>
        </authorList>
    </citation>
    <scope>NUCLEOTIDE SEQUENCE</scope>
    <source>
        <strain evidence="3">cv. Jingnong 6</strain>
    </source>
</reference>
<organism evidence="2 3">
    <name type="scientific">Phaseolus angularis</name>
    <name type="common">Azuki bean</name>
    <name type="synonym">Vigna angularis</name>
    <dbReference type="NCBI Taxonomy" id="3914"/>
    <lineage>
        <taxon>Eukaryota</taxon>
        <taxon>Viridiplantae</taxon>
        <taxon>Streptophyta</taxon>
        <taxon>Embryophyta</taxon>
        <taxon>Tracheophyta</taxon>
        <taxon>Spermatophyta</taxon>
        <taxon>Magnoliopsida</taxon>
        <taxon>eudicotyledons</taxon>
        <taxon>Gunneridae</taxon>
        <taxon>Pentapetalae</taxon>
        <taxon>rosids</taxon>
        <taxon>fabids</taxon>
        <taxon>Fabales</taxon>
        <taxon>Fabaceae</taxon>
        <taxon>Papilionoideae</taxon>
        <taxon>50 kb inversion clade</taxon>
        <taxon>NPAAA clade</taxon>
        <taxon>indigoferoid/millettioid clade</taxon>
        <taxon>Phaseoleae</taxon>
        <taxon>Vigna</taxon>
    </lineage>
</organism>
<dbReference type="Gramene" id="KOM50533">
    <property type="protein sequence ID" value="KOM50533"/>
    <property type="gene ID" value="LR48_Vigan08g136000"/>
</dbReference>
<sequence length="213" mass="23816">MLLPLAQERSVYIFLCFSAVALFIFNYCMPLDFSFTPFGLTLRPFGDNDTLANFGGVVTSVPELGLNFDLTQFSENFECDCESGSCSICAEIDYTLQPDSKFITDAIKCEFDYKNAELKENAGADIKECMINEGEYTATSLSEPEISIPVSHTQQLPVEGEILSKQIAVKRKKKNLVVNDRAILMKEFLLKISSLDPEAKDISLIIQVWQLPP</sequence>
<evidence type="ECO:0000256" key="1">
    <source>
        <dbReference type="SAM" id="Phobius"/>
    </source>
</evidence>
<dbReference type="EMBL" id="CM003378">
    <property type="protein sequence ID" value="KOM50533.1"/>
    <property type="molecule type" value="Genomic_DNA"/>
</dbReference>
<evidence type="ECO:0000313" key="3">
    <source>
        <dbReference type="Proteomes" id="UP000053144"/>
    </source>
</evidence>